<organism evidence="8 9">
    <name type="scientific">Sphaerotilus uruguayifluvii</name>
    <dbReference type="NCBI Taxonomy" id="2735897"/>
    <lineage>
        <taxon>Bacteria</taxon>
        <taxon>Pseudomonadati</taxon>
        <taxon>Pseudomonadota</taxon>
        <taxon>Betaproteobacteria</taxon>
        <taxon>Burkholderiales</taxon>
        <taxon>Sphaerotilaceae</taxon>
        <taxon>Sphaerotilus</taxon>
    </lineage>
</organism>
<evidence type="ECO:0000313" key="9">
    <source>
        <dbReference type="Proteomes" id="UP001516061"/>
    </source>
</evidence>
<proteinExistence type="inferred from homology"/>
<feature type="domain" description="GtrA/DPMS transmembrane" evidence="7">
    <location>
        <begin position="3"/>
        <end position="119"/>
    </location>
</feature>
<evidence type="ECO:0000259" key="7">
    <source>
        <dbReference type="Pfam" id="PF04138"/>
    </source>
</evidence>
<keyword evidence="4 6" id="KW-1133">Transmembrane helix</keyword>
<evidence type="ECO:0000256" key="4">
    <source>
        <dbReference type="ARBA" id="ARBA00022989"/>
    </source>
</evidence>
<sequence>MARFVVVGCTAAAVHWSVVRLAVGATGMAPLLANLLGWMVAFGVSFAGHHRWTFRDVPGRSAGHSLPRFLLVSLAGFAVNEAAYALALAWGGWRYDLTLAGVLVLVAVGTFVAGRLWAFRAPG</sequence>
<evidence type="ECO:0000256" key="6">
    <source>
        <dbReference type="SAM" id="Phobius"/>
    </source>
</evidence>
<accession>A0ABX2G3J6</accession>
<evidence type="ECO:0000256" key="1">
    <source>
        <dbReference type="ARBA" id="ARBA00004141"/>
    </source>
</evidence>
<gene>
    <name evidence="8" type="ORF">HNQ01_001742</name>
</gene>
<evidence type="ECO:0000256" key="2">
    <source>
        <dbReference type="ARBA" id="ARBA00009399"/>
    </source>
</evidence>
<feature type="transmembrane region" description="Helical" evidence="6">
    <location>
        <begin position="97"/>
        <end position="118"/>
    </location>
</feature>
<name>A0ABX2G3J6_9BURK</name>
<evidence type="ECO:0000256" key="5">
    <source>
        <dbReference type="ARBA" id="ARBA00023136"/>
    </source>
</evidence>
<reference evidence="8 9" key="1">
    <citation type="submission" date="2020-05" db="EMBL/GenBank/DDBJ databases">
        <title>Genomic Encyclopedia of Type Strains, Phase IV (KMG-V): Genome sequencing to study the core and pangenomes of soil and plant-associated prokaryotes.</title>
        <authorList>
            <person name="Whitman W."/>
        </authorList>
    </citation>
    <scope>NUCLEOTIDE SEQUENCE [LARGE SCALE GENOMIC DNA]</scope>
    <source>
        <strain evidence="8 9">C29</strain>
    </source>
</reference>
<dbReference type="EMBL" id="JABSNM010000006">
    <property type="protein sequence ID" value="NRT56007.1"/>
    <property type="molecule type" value="Genomic_DNA"/>
</dbReference>
<dbReference type="InterPro" id="IPR007267">
    <property type="entry name" value="GtrA_DPMS_TM"/>
</dbReference>
<dbReference type="PANTHER" id="PTHR38459:SF1">
    <property type="entry name" value="PROPHAGE BACTOPRENOL-LINKED GLUCOSE TRANSLOCASE HOMOLOG"/>
    <property type="match status" value="1"/>
</dbReference>
<comment type="subcellular location">
    <subcellularLocation>
        <location evidence="1">Membrane</location>
        <topology evidence="1">Multi-pass membrane protein</topology>
    </subcellularLocation>
</comment>
<dbReference type="Pfam" id="PF04138">
    <property type="entry name" value="GtrA_DPMS_TM"/>
    <property type="match status" value="1"/>
</dbReference>
<dbReference type="Proteomes" id="UP001516061">
    <property type="component" value="Unassembled WGS sequence"/>
</dbReference>
<evidence type="ECO:0000313" key="8">
    <source>
        <dbReference type="EMBL" id="NRT56007.1"/>
    </source>
</evidence>
<feature type="transmembrane region" description="Helical" evidence="6">
    <location>
        <begin position="31"/>
        <end position="48"/>
    </location>
</feature>
<feature type="transmembrane region" description="Helical" evidence="6">
    <location>
        <begin position="69"/>
        <end position="91"/>
    </location>
</feature>
<dbReference type="PANTHER" id="PTHR38459">
    <property type="entry name" value="PROPHAGE BACTOPRENOL-LINKED GLUCOSE TRANSLOCASE HOMOLOG"/>
    <property type="match status" value="1"/>
</dbReference>
<evidence type="ECO:0000256" key="3">
    <source>
        <dbReference type="ARBA" id="ARBA00022692"/>
    </source>
</evidence>
<dbReference type="RefSeq" id="WP_353621670.1">
    <property type="nucleotide sequence ID" value="NZ_JABSNM010000006.1"/>
</dbReference>
<comment type="caution">
    <text evidence="8">The sequence shown here is derived from an EMBL/GenBank/DDBJ whole genome shotgun (WGS) entry which is preliminary data.</text>
</comment>
<keyword evidence="3 6" id="KW-0812">Transmembrane</keyword>
<keyword evidence="5 6" id="KW-0472">Membrane</keyword>
<keyword evidence="9" id="KW-1185">Reference proteome</keyword>
<protein>
    <submittedName>
        <fullName evidence="8">Flippase GtrA</fullName>
    </submittedName>
</protein>
<dbReference type="InterPro" id="IPR051401">
    <property type="entry name" value="GtrA_CellWall_Glycosyl"/>
</dbReference>
<comment type="similarity">
    <text evidence="2">Belongs to the GtrA family.</text>
</comment>